<comment type="caution">
    <text evidence="3">The sequence shown here is derived from an EMBL/GenBank/DDBJ whole genome shotgun (WGS) entry which is preliminary data.</text>
</comment>
<keyword evidence="1" id="KW-0732">Signal</keyword>
<evidence type="ECO:0000313" key="4">
    <source>
        <dbReference type="Proteomes" id="UP000694240"/>
    </source>
</evidence>
<evidence type="ECO:0000313" key="3">
    <source>
        <dbReference type="EMBL" id="KAG7543502.1"/>
    </source>
</evidence>
<dbReference type="AlphaFoldDB" id="A0A8T1Y8Q6"/>
<dbReference type="InterPro" id="IPR025558">
    <property type="entry name" value="DUF4283"/>
</dbReference>
<dbReference type="EMBL" id="JAEFBK010000012">
    <property type="protein sequence ID" value="KAG7543502.1"/>
    <property type="molecule type" value="Genomic_DNA"/>
</dbReference>
<gene>
    <name evidence="3" type="ORF">ISN45_Aa07g034130</name>
</gene>
<accession>A0A8T1Y8Q6</accession>
<evidence type="ECO:0000259" key="2">
    <source>
        <dbReference type="Pfam" id="PF14111"/>
    </source>
</evidence>
<dbReference type="PANTHER" id="PTHR31286:SF178">
    <property type="entry name" value="DUF4283 DOMAIN-CONTAINING PROTEIN"/>
    <property type="match status" value="1"/>
</dbReference>
<feature type="signal peptide" evidence="1">
    <location>
        <begin position="1"/>
        <end position="30"/>
    </location>
</feature>
<dbReference type="Pfam" id="PF14111">
    <property type="entry name" value="DUF4283"/>
    <property type="match status" value="1"/>
</dbReference>
<dbReference type="PANTHER" id="PTHR31286">
    <property type="entry name" value="GLYCINE-RICH CELL WALL STRUCTURAL PROTEIN 1.8-LIKE"/>
    <property type="match status" value="1"/>
</dbReference>
<keyword evidence="4" id="KW-1185">Reference proteome</keyword>
<sequence length="211" mass="24525">MNNIVSLSLPNLTLFLSFLIVLQSFALSRTSEIRFHRLNLTGDLPFAVCGSPFRSIGSSSFTFVMADQDLWVTLQHLNLGSERTPLRLSSEATNQRDAEHRLSLIVKGLHSSQNPAGIKVMMPKIWKLEGRITSRINEDGSVQFFFKQEHQLLTILDNGPWTYKDWLVVVDRWTRRTYPDYLRIIRFWVKILNLPDDSRNLYIHFWSTLSK</sequence>
<feature type="domain" description="DUF4283" evidence="2">
    <location>
        <begin position="98"/>
        <end position="177"/>
    </location>
</feature>
<evidence type="ECO:0000256" key="1">
    <source>
        <dbReference type="SAM" id="SignalP"/>
    </source>
</evidence>
<reference evidence="3 4" key="1">
    <citation type="submission" date="2020-12" db="EMBL/GenBank/DDBJ databases">
        <title>Concerted genomic and epigenomic changes stabilize Arabidopsis allopolyploids.</title>
        <authorList>
            <person name="Chen Z."/>
        </authorList>
    </citation>
    <scope>NUCLEOTIDE SEQUENCE [LARGE SCALE GENOMIC DNA]</scope>
    <source>
        <strain evidence="3">Allo738</strain>
        <tissue evidence="3">Leaf</tissue>
    </source>
</reference>
<organism evidence="3 4">
    <name type="scientific">Arabidopsis thaliana x Arabidopsis arenosa</name>
    <dbReference type="NCBI Taxonomy" id="1240361"/>
    <lineage>
        <taxon>Eukaryota</taxon>
        <taxon>Viridiplantae</taxon>
        <taxon>Streptophyta</taxon>
        <taxon>Embryophyta</taxon>
        <taxon>Tracheophyta</taxon>
        <taxon>Spermatophyta</taxon>
        <taxon>Magnoliopsida</taxon>
        <taxon>eudicotyledons</taxon>
        <taxon>Gunneridae</taxon>
        <taxon>Pentapetalae</taxon>
        <taxon>rosids</taxon>
        <taxon>malvids</taxon>
        <taxon>Brassicales</taxon>
        <taxon>Brassicaceae</taxon>
        <taxon>Camelineae</taxon>
        <taxon>Arabidopsis</taxon>
    </lineage>
</organism>
<dbReference type="Proteomes" id="UP000694240">
    <property type="component" value="Chromosome 12"/>
</dbReference>
<proteinExistence type="predicted"/>
<feature type="chain" id="PRO_5035874215" description="DUF4283 domain-containing protein" evidence="1">
    <location>
        <begin position="31"/>
        <end position="211"/>
    </location>
</feature>
<dbReference type="InterPro" id="IPR040256">
    <property type="entry name" value="At4g02000-like"/>
</dbReference>
<name>A0A8T1Y8Q6_9BRAS</name>
<protein>
    <recommendedName>
        <fullName evidence="2">DUF4283 domain-containing protein</fullName>
    </recommendedName>
</protein>